<reference evidence="1" key="1">
    <citation type="submission" date="2023-01" db="EMBL/GenBank/DDBJ databases">
        <title>Vibrio sp. CB1-14 genome sequencing.</title>
        <authorList>
            <person name="Otstavnykh N."/>
            <person name="Isaeva M."/>
            <person name="Meleshko D."/>
        </authorList>
    </citation>
    <scope>NUCLEOTIDE SEQUENCE</scope>
    <source>
        <strain evidence="1">CB1-14</strain>
        <plasmid evidence="1">p1</plasmid>
    </source>
</reference>
<dbReference type="RefSeq" id="WP_353500291.1">
    <property type="nucleotide sequence ID" value="NZ_CP115922.1"/>
</dbReference>
<proteinExistence type="predicted"/>
<gene>
    <name evidence="1" type="ORF">PG915_24850</name>
</gene>
<dbReference type="KEGG" id="vck:PG915_24850"/>
<sequence length="228" mass="24957">MSLEKIDINVTVYNHAQFSFSSFSIALFDDNQWNLPIDEQTIYARHWASAPQHDVVYESDYDLLSSSCPLTIEWAIDGVVLDGQSRLGCIIAWHATGDPSIQIVSGELDPSSLAFALPNDAASMLWGSVDSHLPGIEFLDNGNTLSKIALTRLLRPPRGTTTHPGVSITLDRSNTQFDIHIGSNRSCSESQNSQVSVLDRSLVTLGNGTNVTRARVVPISVEKPSFEE</sequence>
<protein>
    <submittedName>
        <fullName evidence="1">Uncharacterized protein</fullName>
    </submittedName>
</protein>
<keyword evidence="1" id="KW-0614">Plasmid</keyword>
<dbReference type="AlphaFoldDB" id="A0AAU8BT28"/>
<evidence type="ECO:0000313" key="1">
    <source>
        <dbReference type="EMBL" id="XCD19167.1"/>
    </source>
</evidence>
<organism evidence="1">
    <name type="scientific">Vibrio chaetopteri</name>
    <dbReference type="NCBI Taxonomy" id="3016528"/>
    <lineage>
        <taxon>Bacteria</taxon>
        <taxon>Pseudomonadati</taxon>
        <taxon>Pseudomonadota</taxon>
        <taxon>Gammaproteobacteria</taxon>
        <taxon>Vibrionales</taxon>
        <taxon>Vibrionaceae</taxon>
        <taxon>Vibrio</taxon>
    </lineage>
</organism>
<dbReference type="EMBL" id="CP115922">
    <property type="protein sequence ID" value="XCD19167.1"/>
    <property type="molecule type" value="Genomic_DNA"/>
</dbReference>
<accession>A0AAU8BT28</accession>
<geneLocation type="plasmid" evidence="1">
    <name>p1</name>
</geneLocation>
<name>A0AAU8BT28_9VIBR</name>